<feature type="transmembrane region" description="Helical" evidence="8">
    <location>
        <begin position="376"/>
        <end position="395"/>
    </location>
</feature>
<dbReference type="EMBL" id="CP060632">
    <property type="protein sequence ID" value="QNM00281.1"/>
    <property type="molecule type" value="Genomic_DNA"/>
</dbReference>
<dbReference type="GO" id="GO:0016746">
    <property type="term" value="F:acyltransferase activity"/>
    <property type="evidence" value="ECO:0007669"/>
    <property type="project" value="UniProtKB-KW"/>
</dbReference>
<name>A0A7G9FNZ9_9FIRM</name>
<dbReference type="InterPro" id="IPR004299">
    <property type="entry name" value="MBOAT_fam"/>
</dbReference>
<keyword evidence="6 7" id="KW-0472">Membrane</keyword>
<protein>
    <submittedName>
        <fullName evidence="9">MBOAT family protein</fullName>
    </submittedName>
</protein>
<dbReference type="AlphaFoldDB" id="A0A7G9FNZ9"/>
<accession>A0A7G9FNZ9</accession>
<evidence type="ECO:0000256" key="7">
    <source>
        <dbReference type="PIRNR" id="PIRNR016636"/>
    </source>
</evidence>
<comment type="similarity">
    <text evidence="2 7">Belongs to the membrane-bound acyltransferase family.</text>
</comment>
<dbReference type="RefSeq" id="WP_182432412.1">
    <property type="nucleotide sequence ID" value="NZ_CP060632.1"/>
</dbReference>
<keyword evidence="4 8" id="KW-0812">Transmembrane</keyword>
<keyword evidence="5 8" id="KW-1133">Transmembrane helix</keyword>
<dbReference type="Pfam" id="PF03062">
    <property type="entry name" value="MBOAT"/>
    <property type="match status" value="1"/>
</dbReference>
<evidence type="ECO:0000256" key="5">
    <source>
        <dbReference type="ARBA" id="ARBA00022989"/>
    </source>
</evidence>
<sequence>MAYHLLTYSLIFLPVVIALYQLCPARFRFVVLLAADYTFFCMISGKLLVWLLLATLVTYGTGRWLAAIPVRHSDLHGKALTRKKRGVLALGIVLILGTLVTLKYLRVFGVTLAAPIGISYYSLQAISYMTDVYRGTQESCKNPVKVALYLSFFPQIMEGPISRFSETADALYGGNSIQFENLVFGYQRIIWGLFKKMVIADRLAPLVVKVFSSYNNFDGAAILVGVLAYTMQLYMEFSGCMDIIMGSGEIFGVPLPENFRQPFFAKNAGDFWRRWHITLGAWLKDYVFYPISLAKPVKNLAKKIKKKAGFSVSKFVAPTIALFFVWLSNGIWHGPHMNYIFYGMYYFVLIVIENLTEEPCRKLVERFKLDTECIGFRIFQFLKLFVIVNIGEMFFRADTVATGFRMLRRIVTDFHITALAETNFGVDVPDLILASVSILLVFVVDVIHEKGISIRRKVAECKLPVRWSFWYAVILLVVVFGAYGSGYTIVDMIYAAY</sequence>
<feature type="transmembrane region" description="Helical" evidence="8">
    <location>
        <begin position="87"/>
        <end position="105"/>
    </location>
</feature>
<proteinExistence type="inferred from homology"/>
<evidence type="ECO:0000256" key="4">
    <source>
        <dbReference type="ARBA" id="ARBA00022692"/>
    </source>
</evidence>
<dbReference type="KEGG" id="wcp:H9Q76_03040"/>
<dbReference type="InterPro" id="IPR024194">
    <property type="entry name" value="Ac/AlaTfrase_AlgI/DltB"/>
</dbReference>
<keyword evidence="7" id="KW-0808">Transferase</keyword>
<feature type="transmembrane region" description="Helical" evidence="8">
    <location>
        <begin position="5"/>
        <end position="27"/>
    </location>
</feature>
<dbReference type="PANTHER" id="PTHR13285">
    <property type="entry name" value="ACYLTRANSFERASE"/>
    <property type="match status" value="1"/>
</dbReference>
<keyword evidence="10" id="KW-1185">Reference proteome</keyword>
<dbReference type="PIRSF" id="PIRSF016636">
    <property type="entry name" value="AlgI_DltB"/>
    <property type="match status" value="1"/>
</dbReference>
<feature type="transmembrane region" description="Helical" evidence="8">
    <location>
        <begin position="431"/>
        <end position="448"/>
    </location>
</feature>
<feature type="transmembrane region" description="Helical" evidence="8">
    <location>
        <begin position="339"/>
        <end position="356"/>
    </location>
</feature>
<reference evidence="9 10" key="1">
    <citation type="submission" date="2020-08" db="EMBL/GenBank/DDBJ databases">
        <authorList>
            <person name="Liu C."/>
            <person name="Sun Q."/>
        </authorList>
    </citation>
    <scope>NUCLEOTIDE SEQUENCE [LARGE SCALE GENOMIC DNA]</scope>
    <source>
        <strain evidence="9 10">NSJ-4</strain>
    </source>
</reference>
<feature type="transmembrane region" description="Helical" evidence="8">
    <location>
        <begin position="47"/>
        <end position="66"/>
    </location>
</feature>
<feature type="transmembrane region" description="Helical" evidence="8">
    <location>
        <begin position="308"/>
        <end position="327"/>
    </location>
</feature>
<evidence type="ECO:0000313" key="10">
    <source>
        <dbReference type="Proteomes" id="UP000515819"/>
    </source>
</evidence>
<dbReference type="Proteomes" id="UP000515819">
    <property type="component" value="Chromosome"/>
</dbReference>
<keyword evidence="3 7" id="KW-1003">Cell membrane</keyword>
<evidence type="ECO:0000313" key="9">
    <source>
        <dbReference type="EMBL" id="QNM00281.1"/>
    </source>
</evidence>
<evidence type="ECO:0000256" key="1">
    <source>
        <dbReference type="ARBA" id="ARBA00004651"/>
    </source>
</evidence>
<evidence type="ECO:0000256" key="8">
    <source>
        <dbReference type="SAM" id="Phobius"/>
    </source>
</evidence>
<evidence type="ECO:0000256" key="3">
    <source>
        <dbReference type="ARBA" id="ARBA00022475"/>
    </source>
</evidence>
<comment type="subcellular location">
    <subcellularLocation>
        <location evidence="1">Cell membrane</location>
        <topology evidence="1">Multi-pass membrane protein</topology>
    </subcellularLocation>
</comment>
<evidence type="ECO:0000256" key="6">
    <source>
        <dbReference type="ARBA" id="ARBA00023136"/>
    </source>
</evidence>
<organism evidence="9 10">
    <name type="scientific">Wujia chipingensis</name>
    <dbReference type="NCBI Taxonomy" id="2763670"/>
    <lineage>
        <taxon>Bacteria</taxon>
        <taxon>Bacillati</taxon>
        <taxon>Bacillota</taxon>
        <taxon>Clostridia</taxon>
        <taxon>Lachnospirales</taxon>
        <taxon>Lachnospiraceae</taxon>
        <taxon>Wujia</taxon>
    </lineage>
</organism>
<dbReference type="PIRSF" id="PIRSF500217">
    <property type="entry name" value="AlgI"/>
    <property type="match status" value="1"/>
</dbReference>
<dbReference type="GO" id="GO:0005886">
    <property type="term" value="C:plasma membrane"/>
    <property type="evidence" value="ECO:0007669"/>
    <property type="project" value="UniProtKB-SubCell"/>
</dbReference>
<gene>
    <name evidence="9" type="ORF">H9Q76_03040</name>
</gene>
<feature type="transmembrane region" description="Helical" evidence="8">
    <location>
        <begin position="469"/>
        <end position="490"/>
    </location>
</feature>
<evidence type="ECO:0000256" key="2">
    <source>
        <dbReference type="ARBA" id="ARBA00010323"/>
    </source>
</evidence>
<dbReference type="InterPro" id="IPR028362">
    <property type="entry name" value="AlgI"/>
</dbReference>
<dbReference type="GO" id="GO:0042121">
    <property type="term" value="P:alginic acid biosynthetic process"/>
    <property type="evidence" value="ECO:0007669"/>
    <property type="project" value="InterPro"/>
</dbReference>
<dbReference type="InterPro" id="IPR051085">
    <property type="entry name" value="MB_O-acyltransferase"/>
</dbReference>
<dbReference type="PANTHER" id="PTHR13285:SF18">
    <property type="entry name" value="PROTEIN-CYSTEINE N-PALMITOYLTRANSFERASE RASP"/>
    <property type="match status" value="1"/>
</dbReference>
<keyword evidence="7" id="KW-0012">Acyltransferase</keyword>